<name>A0A183AJW4_9TREM</name>
<dbReference type="EMBL" id="UZAN01044344">
    <property type="protein sequence ID" value="VDP80573.1"/>
    <property type="molecule type" value="Genomic_DNA"/>
</dbReference>
<proteinExistence type="predicted"/>
<dbReference type="Proteomes" id="UP000272942">
    <property type="component" value="Unassembled WGS sequence"/>
</dbReference>
<accession>A0A183AJW4</accession>
<protein>
    <submittedName>
        <fullName evidence="3">Fibronectin type-III domain-containing protein</fullName>
    </submittedName>
</protein>
<evidence type="ECO:0000313" key="2">
    <source>
        <dbReference type="Proteomes" id="UP000272942"/>
    </source>
</evidence>
<reference evidence="1 2" key="2">
    <citation type="submission" date="2018-11" db="EMBL/GenBank/DDBJ databases">
        <authorList>
            <consortium name="Pathogen Informatics"/>
        </authorList>
    </citation>
    <scope>NUCLEOTIDE SEQUENCE [LARGE SCALE GENOMIC DNA]</scope>
    <source>
        <strain evidence="1 2">Egypt</strain>
    </source>
</reference>
<keyword evidence="2" id="KW-1185">Reference proteome</keyword>
<reference evidence="3" key="1">
    <citation type="submission" date="2016-06" db="UniProtKB">
        <authorList>
            <consortium name="WormBaseParasite"/>
        </authorList>
    </citation>
    <scope>IDENTIFICATION</scope>
</reference>
<gene>
    <name evidence="1" type="ORF">ECPE_LOCUS7249</name>
</gene>
<sequence>MSWIRCCSSRPFGTVSDHTMQPFYNAKARIENETAYVTWNALQVDLMGSAHVHSTKTDWRFLHIPSKTQAVFHGAQACTLYQFRVAFLPSDIQDVPAFTCAFTPPGTVIA</sequence>
<evidence type="ECO:0000313" key="1">
    <source>
        <dbReference type="EMBL" id="VDP80573.1"/>
    </source>
</evidence>
<evidence type="ECO:0000313" key="3">
    <source>
        <dbReference type="WBParaSite" id="ECPE_0000726501-mRNA-1"/>
    </source>
</evidence>
<dbReference type="WBParaSite" id="ECPE_0000726501-mRNA-1">
    <property type="protein sequence ID" value="ECPE_0000726501-mRNA-1"/>
    <property type="gene ID" value="ECPE_0000726501"/>
</dbReference>
<dbReference type="AlphaFoldDB" id="A0A183AJW4"/>
<organism evidence="3">
    <name type="scientific">Echinostoma caproni</name>
    <dbReference type="NCBI Taxonomy" id="27848"/>
    <lineage>
        <taxon>Eukaryota</taxon>
        <taxon>Metazoa</taxon>
        <taxon>Spiralia</taxon>
        <taxon>Lophotrochozoa</taxon>
        <taxon>Platyhelminthes</taxon>
        <taxon>Trematoda</taxon>
        <taxon>Digenea</taxon>
        <taxon>Plagiorchiida</taxon>
        <taxon>Echinostomata</taxon>
        <taxon>Echinostomatoidea</taxon>
        <taxon>Echinostomatidae</taxon>
        <taxon>Echinostoma</taxon>
    </lineage>
</organism>